<proteinExistence type="predicted"/>
<dbReference type="GeneID" id="104787600"/>
<protein>
    <submittedName>
        <fullName evidence="3">Uncharacterized protein LOC104787600</fullName>
    </submittedName>
</protein>
<dbReference type="Proteomes" id="UP000694864">
    <property type="component" value="Chromosome 5"/>
</dbReference>
<dbReference type="RefSeq" id="XP_010511509.1">
    <property type="nucleotide sequence ID" value="XM_010513207.1"/>
</dbReference>
<reference evidence="3" key="2">
    <citation type="submission" date="2025-08" db="UniProtKB">
        <authorList>
            <consortium name="RefSeq"/>
        </authorList>
    </citation>
    <scope>IDENTIFICATION</scope>
    <source>
        <tissue evidence="3">Leaf</tissue>
    </source>
</reference>
<feature type="region of interest" description="Disordered" evidence="1">
    <location>
        <begin position="82"/>
        <end position="126"/>
    </location>
</feature>
<evidence type="ECO:0000313" key="3">
    <source>
        <dbReference type="RefSeq" id="XP_010511509.1"/>
    </source>
</evidence>
<accession>A0ABM0Z7I2</accession>
<reference evidence="2" key="1">
    <citation type="journal article" date="2014" name="Nat. Commun.">
        <title>The emerging biofuel crop Camelina sativa retains a highly undifferentiated hexaploid genome structure.</title>
        <authorList>
            <person name="Kagale S."/>
            <person name="Koh C."/>
            <person name="Nixon J."/>
            <person name="Bollina V."/>
            <person name="Clarke W.E."/>
            <person name="Tuteja R."/>
            <person name="Spillane C."/>
            <person name="Robinson S.J."/>
            <person name="Links M.G."/>
            <person name="Clarke C."/>
            <person name="Higgins E.E."/>
            <person name="Huebert T."/>
            <person name="Sharpe A.G."/>
            <person name="Parkin I.A."/>
        </authorList>
    </citation>
    <scope>NUCLEOTIDE SEQUENCE [LARGE SCALE GENOMIC DNA]</scope>
    <source>
        <strain evidence="2">cv. DH55</strain>
    </source>
</reference>
<feature type="compositionally biased region" description="Basic residues" evidence="1">
    <location>
        <begin position="89"/>
        <end position="120"/>
    </location>
</feature>
<gene>
    <name evidence="3" type="primary">LOC104787600</name>
</gene>
<organism evidence="2 3">
    <name type="scientific">Camelina sativa</name>
    <name type="common">False flax</name>
    <name type="synonym">Myagrum sativum</name>
    <dbReference type="NCBI Taxonomy" id="90675"/>
    <lineage>
        <taxon>Eukaryota</taxon>
        <taxon>Viridiplantae</taxon>
        <taxon>Streptophyta</taxon>
        <taxon>Embryophyta</taxon>
        <taxon>Tracheophyta</taxon>
        <taxon>Spermatophyta</taxon>
        <taxon>Magnoliopsida</taxon>
        <taxon>eudicotyledons</taxon>
        <taxon>Gunneridae</taxon>
        <taxon>Pentapetalae</taxon>
        <taxon>rosids</taxon>
        <taxon>malvids</taxon>
        <taxon>Brassicales</taxon>
        <taxon>Brassicaceae</taxon>
        <taxon>Camelineae</taxon>
        <taxon>Camelina</taxon>
    </lineage>
</organism>
<sequence>MTCERGAMMVKKTTQASLLLSLLHILICISFQLRATVAIRPNLAISPSQILNSPPPAMVWPSPPCGSNIGSQLTALKEKLCRQIPKPPLKTKKKKTPKPLKTKKKSIPKPLKSKKKKNPKPHAAIP</sequence>
<keyword evidence="2" id="KW-1185">Reference proteome</keyword>
<name>A0ABM0Z7I2_CAMSA</name>
<evidence type="ECO:0000313" key="2">
    <source>
        <dbReference type="Proteomes" id="UP000694864"/>
    </source>
</evidence>
<evidence type="ECO:0000256" key="1">
    <source>
        <dbReference type="SAM" id="MobiDB-lite"/>
    </source>
</evidence>